<dbReference type="SMART" id="SM00210">
    <property type="entry name" value="TSPN"/>
    <property type="match status" value="1"/>
</dbReference>
<feature type="signal peptide" evidence="11">
    <location>
        <begin position="1"/>
        <end position="23"/>
    </location>
</feature>
<sequence>MWFWVTLVRCLPLVWLFPHAAHGQVSSPRRFRAKVLSPSQLQVSWKEPKGEFDGYSVIYAAAPGGDQMEVQVSKQEAKLLIQDFDPSKDYDFQIIAVRGSEQSRPLHAKHEAAQPTAVERMESQRPQDSGATEEDNSISAVPEAFMCRTEAIADIVILVDGSWSIGRVNFRLVRAFLESLVKAFDVDFDRTRIGLAQYSGEPRIEWHLNTHATKGAVMDAAKNLPYKGGNTLTGLALTFILENSFRPESGSRPGVPKIGILLTDGKSQDDVTLPAQSLRDAGVEVFAIGVKNADESELNAIASSSEDTHVYNVQDFNVMADIVDLLTRTICERMETLYKHMKAAGRVDPAPPPAAVSPPSDLQVSEVTARSFRVTWTQAPGQVEKYRVVYYPASGGQPDEKVVQGTESSVELNYLNSLTEYQVAVFSVYRSSASSALRGSATTLELPVVKELELRDITHNHMVVRWEAAEGASGYMILYAPLTEEDPADEKEVKVDGSVNEVELKDLTPATEYTVTVYAMYGEEASDPVTNQQTTLPLSPAVDLRLSDVTHNSARITWNSNSNAVNGFRIMYVKADGVQTNEVDVGRVTSWLLRNLTSLTEYTVGVFALYDEGRAEAVSDSFITKNVPEPLDFRSSDVTTDSFRVSWEHPASDVVLYRLIWSPTDGGDPEDVLVDRNINTYVIKGLSPGSEYEVLLAAMYNNEVESDEVTLVESTVTFTTTIATTTTSTEAPRFAVRNIRIDEKTTFSMRVSWQPVDITNVQHYRLSYSSDGGEEETRVLPVGQNSLILQPLLADTDYRIHVTPVYHHGDGPTTTQIDRTLPLSAPQNLQVSEEWYNRFRISWDAPPSPTVGYRVIYQPLSAPGPALETFVGEGVSSMLLVNVLSGTEYSVKVIASYSTGPSEPLSGRAKTLFLGVSNLTPYQVRMTSLCAQWQPQRHASTYRLLVESLLNGQKQERRLSGGTSRHCFTNLTPNTRYKISVYAQLQDGFEGPAVTATEKTRFHSMMPLVDSLFPVPVPTPPPTRPPTTTPAPTSPAPKEVCKAARADLVFLVDGSWSIGDENFLKIIRFLSSTVGALDQIGPDGTQVAIVQFSDDPRTEFKLNSYSDKERLLEAVSSISYKGGNTKTGRAIQHVKDNIFTEEGGVRKGVPKVLLVLTDGRSQDDVNKVSKEMQREGYIVFAIGFADADYGELVSIASKPSTRHVFFVDHLDAFKEIEEELVTFVCEAATATCPSGVMGDSATPGFRMMELFGLEESRYSSVSGVSMVPGTFNSFPCFHLQADAFLAQPTRFIHPEGLPSDYTITLLFRLLPDTPEEPFALWEVLDKNQEPLVGVIVDNGGKTLTFFNNDYKGEFQTVTFEGPEIQKLFYGSFHKLHIAISKTSAKVVIDCRMVAEKSINAAGNISRDGVVVLGRMVRSRGNKDNSAPFQLQIFDIACSTLWASRDKCCELPGLRKEADCPAMPKACTCTQDSKGPPGPPGPPGGPGIRGARGDRGEPGPVDLKDLKAPKARVVAPSWAQQEVQESEDRRVSQDSRAHRGFQVELELPAETDLQDPEVCQAKTAPKADQVHPEPSGLQEHQGPQVTRAPLANRESWVLRVYQEGDVQSTASVQAIARQVCEQLIQIHQRPSELCQDHRESLAGLDLQGPKENRDHLEDLAFLDRMDRMVNRENEAHPEKRVKRDLRVLDSKAPEDHQDHLVFQGREDPAAKVLQADLGIQDPPDDPEFLDLLALLDLPAIAIQTRVWATMLEVGLYLTFVAPSFLSLLTFFLSGLPNHTSNQPLLPVVVEVVVSHLCFGWSLILCLSDWRAALVLPAAWFGYTEDVTDGGAVPPVQLPANIFPNYGEVEEDDPYRYYQPNYPAPRPVAPDDPALSPDDIDAYRGVRSVEGARGG</sequence>
<dbReference type="CDD" id="cd00063">
    <property type="entry name" value="FN3"/>
    <property type="match status" value="8"/>
</dbReference>
<feature type="region of interest" description="Disordered" evidence="10">
    <location>
        <begin position="1561"/>
        <end position="1588"/>
    </location>
</feature>
<feature type="region of interest" description="Disordered" evidence="10">
    <location>
        <begin position="1858"/>
        <end position="1878"/>
    </location>
</feature>
<keyword evidence="7" id="KW-0325">Glycoprotein</keyword>
<dbReference type="PROSITE" id="PS50853">
    <property type="entry name" value="FN3"/>
    <property type="match status" value="7"/>
</dbReference>
<feature type="domain" description="Fibronectin type-III" evidence="13">
    <location>
        <begin position="358"/>
        <end position="446"/>
    </location>
</feature>
<reference evidence="14 15" key="1">
    <citation type="submission" date="2019-04" db="EMBL/GenBank/DDBJ databases">
        <title>Chromosome genome assembly for Takifugu flavidus.</title>
        <authorList>
            <person name="Xiao S."/>
        </authorList>
    </citation>
    <scope>NUCLEOTIDE SEQUENCE [LARGE SCALE GENOMIC DNA]</scope>
    <source>
        <strain evidence="14">HTHZ2018</strain>
        <tissue evidence="14">Muscle</tissue>
    </source>
</reference>
<feature type="compositionally biased region" description="Basic and acidic residues" evidence="10">
    <location>
        <begin position="1490"/>
        <end position="1507"/>
    </location>
</feature>
<dbReference type="FunFam" id="2.60.40.10:FF:000444">
    <property type="entry name" value="Collagen alpha-1(XIV) chain isoform X2"/>
    <property type="match status" value="1"/>
</dbReference>
<comment type="caution">
    <text evidence="14">The sequence shown here is derived from an EMBL/GenBank/DDBJ whole genome shotgun (WGS) entry which is preliminary data.</text>
</comment>
<feature type="domain" description="VWFA" evidence="12">
    <location>
        <begin position="154"/>
        <end position="326"/>
    </location>
</feature>
<protein>
    <submittedName>
        <fullName evidence="14">Collagen alpha-1(XIV) chain</fullName>
    </submittedName>
</protein>
<keyword evidence="5" id="KW-0677">Repeat</keyword>
<evidence type="ECO:0000256" key="4">
    <source>
        <dbReference type="ARBA" id="ARBA00022729"/>
    </source>
</evidence>
<dbReference type="GO" id="GO:0005615">
    <property type="term" value="C:extracellular space"/>
    <property type="evidence" value="ECO:0007669"/>
    <property type="project" value="TreeGrafter"/>
</dbReference>
<dbReference type="Pfam" id="PF00092">
    <property type="entry name" value="VWA"/>
    <property type="match status" value="2"/>
</dbReference>
<feature type="region of interest" description="Disordered" evidence="10">
    <location>
        <begin position="1017"/>
        <end position="1037"/>
    </location>
</feature>
<dbReference type="Gene3D" id="2.60.40.10">
    <property type="entry name" value="Immunoglobulins"/>
    <property type="match status" value="8"/>
</dbReference>
<evidence type="ECO:0000259" key="13">
    <source>
        <dbReference type="PROSITE" id="PS50853"/>
    </source>
</evidence>
<dbReference type="GO" id="GO:0005581">
    <property type="term" value="C:collagen trimer"/>
    <property type="evidence" value="ECO:0007669"/>
    <property type="project" value="UniProtKB-KW"/>
</dbReference>
<feature type="compositionally biased region" description="Pro residues" evidence="10">
    <location>
        <begin position="1475"/>
        <end position="1484"/>
    </location>
</feature>
<comment type="similarity">
    <text evidence="9">Belongs to the fibril-associated collagens with interrupted helices (FACIT) family.</text>
</comment>
<dbReference type="InterPro" id="IPR002035">
    <property type="entry name" value="VWF_A"/>
</dbReference>
<evidence type="ECO:0000256" key="6">
    <source>
        <dbReference type="ARBA" id="ARBA00023119"/>
    </source>
</evidence>
<dbReference type="SUPFAM" id="SSF49899">
    <property type="entry name" value="Concanavalin A-like lectins/glucanases"/>
    <property type="match status" value="1"/>
</dbReference>
<evidence type="ECO:0000259" key="12">
    <source>
        <dbReference type="PROSITE" id="PS50234"/>
    </source>
</evidence>
<feature type="compositionally biased region" description="Pro residues" evidence="10">
    <location>
        <begin position="1017"/>
        <end position="1035"/>
    </location>
</feature>
<feature type="domain" description="Fibronectin type-III" evidence="13">
    <location>
        <begin position="825"/>
        <end position="915"/>
    </location>
</feature>
<dbReference type="Gene3D" id="2.60.120.200">
    <property type="match status" value="1"/>
</dbReference>
<feature type="region of interest" description="Disordered" evidence="10">
    <location>
        <begin position="1468"/>
        <end position="1536"/>
    </location>
</feature>
<keyword evidence="15" id="KW-1185">Reference proteome</keyword>
<feature type="chain" id="PRO_5022927478" evidence="11">
    <location>
        <begin position="24"/>
        <end position="1893"/>
    </location>
</feature>
<keyword evidence="4 11" id="KW-0732">Signal</keyword>
<dbReference type="InterPro" id="IPR013320">
    <property type="entry name" value="ConA-like_dom_sf"/>
</dbReference>
<name>A0A5C6NEE7_9TELE</name>
<evidence type="ECO:0000256" key="3">
    <source>
        <dbReference type="ARBA" id="ARBA00022530"/>
    </source>
</evidence>
<dbReference type="InterPro" id="IPR003961">
    <property type="entry name" value="FN3_dom"/>
</dbReference>
<dbReference type="PROSITE" id="PS50234">
    <property type="entry name" value="VWFA"/>
    <property type="match status" value="2"/>
</dbReference>
<comment type="subcellular location">
    <subcellularLocation>
        <location evidence="1">Secreted</location>
        <location evidence="1">Extracellular space</location>
        <location evidence="1">Extracellular matrix</location>
    </subcellularLocation>
</comment>
<evidence type="ECO:0000256" key="2">
    <source>
        <dbReference type="ARBA" id="ARBA00022525"/>
    </source>
</evidence>
<keyword evidence="8" id="KW-0379">Hydroxylation</keyword>
<dbReference type="SUPFAM" id="SSF49265">
    <property type="entry name" value="Fibronectin type III"/>
    <property type="match status" value="6"/>
</dbReference>
<feature type="domain" description="Fibronectin type-III" evidence="13">
    <location>
        <begin position="735"/>
        <end position="824"/>
    </location>
</feature>
<dbReference type="PANTHER" id="PTHR24020:SF15">
    <property type="entry name" value="COLLAGEN ALPHA-1(XIV) CHAIN"/>
    <property type="match status" value="1"/>
</dbReference>
<dbReference type="InterPro" id="IPR048287">
    <property type="entry name" value="TSPN-like_N"/>
</dbReference>
<dbReference type="CDD" id="cd01482">
    <property type="entry name" value="vWA_collagen_alphaI-XII-like"/>
    <property type="match status" value="2"/>
</dbReference>
<evidence type="ECO:0000313" key="15">
    <source>
        <dbReference type="Proteomes" id="UP000324091"/>
    </source>
</evidence>
<dbReference type="PANTHER" id="PTHR24020">
    <property type="entry name" value="COLLAGEN ALPHA"/>
    <property type="match status" value="1"/>
</dbReference>
<evidence type="ECO:0000256" key="9">
    <source>
        <dbReference type="ARBA" id="ARBA00049648"/>
    </source>
</evidence>
<feature type="domain" description="Fibronectin type-III" evidence="13">
    <location>
        <begin position="448"/>
        <end position="539"/>
    </location>
</feature>
<dbReference type="SMART" id="SM00327">
    <property type="entry name" value="VWA"/>
    <property type="match status" value="2"/>
</dbReference>
<gene>
    <name evidence="14" type="ORF">D4764_21G0007840</name>
</gene>
<evidence type="ECO:0000256" key="1">
    <source>
        <dbReference type="ARBA" id="ARBA00004498"/>
    </source>
</evidence>
<evidence type="ECO:0000313" key="14">
    <source>
        <dbReference type="EMBL" id="TWW65884.1"/>
    </source>
</evidence>
<keyword evidence="2" id="KW-0964">Secreted</keyword>
<feature type="region of interest" description="Disordered" evidence="10">
    <location>
        <begin position="103"/>
        <end position="137"/>
    </location>
</feature>
<feature type="domain" description="VWFA" evidence="12">
    <location>
        <begin position="1047"/>
        <end position="1220"/>
    </location>
</feature>
<evidence type="ECO:0000256" key="5">
    <source>
        <dbReference type="ARBA" id="ARBA00022737"/>
    </source>
</evidence>
<dbReference type="SMART" id="SM00060">
    <property type="entry name" value="FN3"/>
    <property type="match status" value="8"/>
</dbReference>
<dbReference type="InterPro" id="IPR036116">
    <property type="entry name" value="FN3_sf"/>
</dbReference>
<dbReference type="PRINTS" id="PR00453">
    <property type="entry name" value="VWFADOMAIN"/>
</dbReference>
<dbReference type="InterPro" id="IPR013783">
    <property type="entry name" value="Ig-like_fold"/>
</dbReference>
<feature type="domain" description="Fibronectin type-III" evidence="13">
    <location>
        <begin position="629"/>
        <end position="723"/>
    </location>
</feature>
<dbReference type="Proteomes" id="UP000324091">
    <property type="component" value="Chromosome 21"/>
</dbReference>
<evidence type="ECO:0000256" key="11">
    <source>
        <dbReference type="SAM" id="SignalP"/>
    </source>
</evidence>
<dbReference type="FunFam" id="2.60.120.200:FF:000008">
    <property type="entry name" value="Collagen type XII alpha 1 chain"/>
    <property type="match status" value="1"/>
</dbReference>
<dbReference type="Pfam" id="PF00041">
    <property type="entry name" value="fn3"/>
    <property type="match status" value="8"/>
</dbReference>
<feature type="domain" description="Fibronectin type-III" evidence="13">
    <location>
        <begin position="27"/>
        <end position="116"/>
    </location>
</feature>
<organism evidence="14 15">
    <name type="scientific">Takifugu flavidus</name>
    <name type="common">sansaifugu</name>
    <dbReference type="NCBI Taxonomy" id="433684"/>
    <lineage>
        <taxon>Eukaryota</taxon>
        <taxon>Metazoa</taxon>
        <taxon>Chordata</taxon>
        <taxon>Craniata</taxon>
        <taxon>Vertebrata</taxon>
        <taxon>Euteleostomi</taxon>
        <taxon>Actinopterygii</taxon>
        <taxon>Neopterygii</taxon>
        <taxon>Teleostei</taxon>
        <taxon>Neoteleostei</taxon>
        <taxon>Acanthomorphata</taxon>
        <taxon>Eupercaria</taxon>
        <taxon>Tetraodontiformes</taxon>
        <taxon>Tetradontoidea</taxon>
        <taxon>Tetraodontidae</taxon>
        <taxon>Takifugu</taxon>
    </lineage>
</organism>
<dbReference type="InterPro" id="IPR050525">
    <property type="entry name" value="ECM_Assembly_Org"/>
</dbReference>
<dbReference type="GO" id="GO:0005614">
    <property type="term" value="C:interstitial matrix"/>
    <property type="evidence" value="ECO:0007669"/>
    <property type="project" value="TreeGrafter"/>
</dbReference>
<dbReference type="EMBL" id="RHFK02000014">
    <property type="protein sequence ID" value="TWW65884.1"/>
    <property type="molecule type" value="Genomic_DNA"/>
</dbReference>
<dbReference type="FunFam" id="3.40.50.410:FF:000001">
    <property type="entry name" value="Collagen, type XII, alpha 1"/>
    <property type="match status" value="2"/>
</dbReference>
<feature type="domain" description="Fibronectin type-III" evidence="13">
    <location>
        <begin position="540"/>
        <end position="628"/>
    </location>
</feature>
<keyword evidence="6 14" id="KW-0176">Collagen</keyword>
<dbReference type="Gene3D" id="3.40.50.410">
    <property type="entry name" value="von Willebrand factor, type A domain"/>
    <property type="match status" value="2"/>
</dbReference>
<evidence type="ECO:0000256" key="7">
    <source>
        <dbReference type="ARBA" id="ARBA00023180"/>
    </source>
</evidence>
<evidence type="ECO:0000256" key="10">
    <source>
        <dbReference type="SAM" id="MobiDB-lite"/>
    </source>
</evidence>
<dbReference type="InterPro" id="IPR036465">
    <property type="entry name" value="vWFA_dom_sf"/>
</dbReference>
<keyword evidence="3" id="KW-0272">Extracellular matrix</keyword>
<proteinExistence type="inferred from homology"/>
<dbReference type="SUPFAM" id="SSF53300">
    <property type="entry name" value="vWA-like"/>
    <property type="match status" value="2"/>
</dbReference>
<dbReference type="FunFam" id="2.60.40.10:FF:000480">
    <property type="entry name" value="Collagen, type XII, alpha 1"/>
    <property type="match status" value="1"/>
</dbReference>
<accession>A0A5C6NEE7</accession>
<evidence type="ECO:0000256" key="8">
    <source>
        <dbReference type="ARBA" id="ARBA00023278"/>
    </source>
</evidence>
<dbReference type="FunFam" id="2.60.40.10:FF:000234">
    <property type="entry name" value="Collagen, type XII, alpha 1"/>
    <property type="match status" value="3"/>
</dbReference>
<feature type="compositionally biased region" description="Basic and acidic residues" evidence="10">
    <location>
        <begin position="1525"/>
        <end position="1536"/>
    </location>
</feature>